<organism evidence="6 7">
    <name type="scientific">Sediminispirochaeta smaragdinae (strain DSM 11293 / JCM 15392 / SEBR 4228)</name>
    <name type="common">Spirochaeta smaragdinae</name>
    <dbReference type="NCBI Taxonomy" id="573413"/>
    <lineage>
        <taxon>Bacteria</taxon>
        <taxon>Pseudomonadati</taxon>
        <taxon>Spirochaetota</taxon>
        <taxon>Spirochaetia</taxon>
        <taxon>Spirochaetales</taxon>
        <taxon>Spirochaetaceae</taxon>
        <taxon>Sediminispirochaeta</taxon>
    </lineage>
</organism>
<dbReference type="SUPFAM" id="SSF63965">
    <property type="entry name" value="Precorrin-8X methylmutase CbiC/CobH"/>
    <property type="match status" value="1"/>
</dbReference>
<dbReference type="Proteomes" id="UP000002318">
    <property type="component" value="Chromosome"/>
</dbReference>
<dbReference type="EMBL" id="CP002116">
    <property type="protein sequence ID" value="ADK79341.1"/>
    <property type="molecule type" value="Genomic_DNA"/>
</dbReference>
<sequence length="214" mass="22594">MNSSRGKAITEESFRIIRSRLGDFSAGDDVTEIVIRIAHTTGDVEFGKSCHVPELSVKRGIEAISSGCPIVTDVEMVRTGIRAALAEKLGCRVHCFLNDTKVIDGTRQSGETRSALGMRQAAEHSLLNGAVVAIGNAPTALFALLSMIESGRVKPALVVGIPVGFVGALESKQALYDSGYPCITNLSERGGSPIAAAIVNGLLFLAEQRAEQRG</sequence>
<dbReference type="OrthoDB" id="9780708at2"/>
<dbReference type="InterPro" id="IPR003722">
    <property type="entry name" value="Cbl_synth_CobH/CbiC"/>
</dbReference>
<evidence type="ECO:0000256" key="2">
    <source>
        <dbReference type="ARBA" id="ARBA00009774"/>
    </source>
</evidence>
<dbReference type="GO" id="GO:0009236">
    <property type="term" value="P:cobalamin biosynthetic process"/>
    <property type="evidence" value="ECO:0007669"/>
    <property type="project" value="UniProtKB-UniPathway"/>
</dbReference>
<protein>
    <submittedName>
        <fullName evidence="6">Precorrin-8X methylmutase CbiC/CobH</fullName>
    </submittedName>
</protein>
<keyword evidence="4" id="KW-0413">Isomerase</keyword>
<keyword evidence="7" id="KW-1185">Reference proteome</keyword>
<dbReference type="Pfam" id="PF02570">
    <property type="entry name" value="CbiC"/>
    <property type="match status" value="1"/>
</dbReference>
<dbReference type="UniPathway" id="UPA00148"/>
<dbReference type="Gene3D" id="3.40.50.10230">
    <property type="entry name" value="Cobalamin biosynthesis CobH/CbiC, precorrin-8X methylmutase"/>
    <property type="match status" value="1"/>
</dbReference>
<comment type="similarity">
    <text evidence="2">Belongs to the CobH/CbiC family.</text>
</comment>
<evidence type="ECO:0000259" key="5">
    <source>
        <dbReference type="Pfam" id="PF02570"/>
    </source>
</evidence>
<dbReference type="STRING" id="573413.Spirs_0184"/>
<dbReference type="eggNOG" id="COG2082">
    <property type="taxonomic scope" value="Bacteria"/>
</dbReference>
<dbReference type="RefSeq" id="WP_013252805.1">
    <property type="nucleotide sequence ID" value="NC_014364.1"/>
</dbReference>
<reference evidence="6 7" key="1">
    <citation type="journal article" date="2010" name="Stand. Genomic Sci.">
        <title>Complete genome sequence of Spirochaeta smaragdinae type strain (SEBR 4228).</title>
        <authorList>
            <person name="Mavromatis K."/>
            <person name="Yasawong M."/>
            <person name="Chertkov O."/>
            <person name="Lapidus A."/>
            <person name="Lucas S."/>
            <person name="Nolan M."/>
            <person name="Del Rio T.G."/>
            <person name="Tice H."/>
            <person name="Cheng J.F."/>
            <person name="Pitluck S."/>
            <person name="Liolios K."/>
            <person name="Ivanova N."/>
            <person name="Tapia R."/>
            <person name="Han C."/>
            <person name="Bruce D."/>
            <person name="Goodwin L."/>
            <person name="Pati A."/>
            <person name="Chen A."/>
            <person name="Palaniappan K."/>
            <person name="Land M."/>
            <person name="Hauser L."/>
            <person name="Chang Y.J."/>
            <person name="Jeffries C.D."/>
            <person name="Detter J.C."/>
            <person name="Rohde M."/>
            <person name="Brambilla E."/>
            <person name="Spring S."/>
            <person name="Goker M."/>
            <person name="Sikorski J."/>
            <person name="Woyke T."/>
            <person name="Bristow J."/>
            <person name="Eisen J.A."/>
            <person name="Markowitz V."/>
            <person name="Hugenholtz P."/>
            <person name="Klenk H.P."/>
            <person name="Kyrpides N.C."/>
        </authorList>
    </citation>
    <scope>NUCLEOTIDE SEQUENCE [LARGE SCALE GENOMIC DNA]</scope>
    <source>
        <strain evidence="7">DSM 11293 / JCM 15392 / SEBR 4228</strain>
    </source>
</reference>
<dbReference type="GO" id="GO:0016993">
    <property type="term" value="F:precorrin-8X methylmutase activity"/>
    <property type="evidence" value="ECO:0007669"/>
    <property type="project" value="InterPro"/>
</dbReference>
<accession>E1R8J7</accession>
<proteinExistence type="inferred from homology"/>
<evidence type="ECO:0000313" key="7">
    <source>
        <dbReference type="Proteomes" id="UP000002318"/>
    </source>
</evidence>
<keyword evidence="3" id="KW-0169">Cobalamin biosynthesis</keyword>
<evidence type="ECO:0000313" key="6">
    <source>
        <dbReference type="EMBL" id="ADK79341.1"/>
    </source>
</evidence>
<dbReference type="AlphaFoldDB" id="E1R8J7"/>
<comment type="pathway">
    <text evidence="1">Cofactor biosynthesis; adenosylcobalamin biosynthesis.</text>
</comment>
<evidence type="ECO:0000256" key="3">
    <source>
        <dbReference type="ARBA" id="ARBA00022573"/>
    </source>
</evidence>
<evidence type="ECO:0000256" key="1">
    <source>
        <dbReference type="ARBA" id="ARBA00004953"/>
    </source>
</evidence>
<name>E1R8J7_SEDSS</name>
<dbReference type="InterPro" id="IPR036588">
    <property type="entry name" value="CobH/CbiC_sf"/>
</dbReference>
<evidence type="ECO:0000256" key="4">
    <source>
        <dbReference type="ARBA" id="ARBA00023235"/>
    </source>
</evidence>
<dbReference type="HOGENOM" id="CLU_084703_1_1_12"/>
<gene>
    <name evidence="6" type="ordered locus">Spirs_0184</name>
</gene>
<dbReference type="PANTHER" id="PTHR43588">
    <property type="entry name" value="COBALT-PRECORRIN-8 METHYLMUTASE"/>
    <property type="match status" value="1"/>
</dbReference>
<feature type="domain" description="Cobalamin biosynthesis precorrin-8X methylmutase CobH/CbiC" evidence="5">
    <location>
        <begin position="9"/>
        <end position="203"/>
    </location>
</feature>
<dbReference type="PANTHER" id="PTHR43588:SF1">
    <property type="entry name" value="COBALT-PRECORRIN-8 METHYLMUTASE"/>
    <property type="match status" value="1"/>
</dbReference>
<dbReference type="KEGG" id="ssm:Spirs_0184"/>